<reference evidence="2" key="2">
    <citation type="submission" date="2015-06" db="UniProtKB">
        <authorList>
            <consortium name="EnsemblPlants"/>
        </authorList>
    </citation>
    <scope>IDENTIFICATION</scope>
    <source>
        <strain evidence="2">DM1-3 516 R44</strain>
    </source>
</reference>
<dbReference type="InParanoid" id="M1BB10"/>
<dbReference type="Proteomes" id="UP000011115">
    <property type="component" value="Unassembled WGS sequence"/>
</dbReference>
<sequence length="51" mass="5409">MNDELLAAAPAPVSSHNQQPRQTERATSELKAAASRNPIGRQASFSISSLC</sequence>
<protein>
    <submittedName>
        <fullName evidence="2">Uncharacterized protein</fullName>
    </submittedName>
</protein>
<dbReference type="EnsemblPlants" id="PGSC0003DMT400041168">
    <property type="protein sequence ID" value="PGSC0003DMT400041168"/>
    <property type="gene ID" value="PGSC0003DMG400015930"/>
</dbReference>
<dbReference type="EnsemblPlants" id="PGSC0003DMT400041167">
    <property type="protein sequence ID" value="PGSC0003DMT400041167"/>
    <property type="gene ID" value="PGSC0003DMG400015930"/>
</dbReference>
<dbReference type="PaxDb" id="4113-PGSC0003DMT400041167"/>
<reference evidence="3" key="1">
    <citation type="journal article" date="2011" name="Nature">
        <title>Genome sequence and analysis of the tuber crop potato.</title>
        <authorList>
            <consortium name="The Potato Genome Sequencing Consortium"/>
        </authorList>
    </citation>
    <scope>NUCLEOTIDE SEQUENCE [LARGE SCALE GENOMIC DNA]</scope>
    <source>
        <strain evidence="3">cv. DM1-3 516 R44</strain>
    </source>
</reference>
<name>M1BB10_SOLTU</name>
<dbReference type="Gramene" id="PGSC0003DMT400041168">
    <property type="protein sequence ID" value="PGSC0003DMT400041168"/>
    <property type="gene ID" value="PGSC0003DMG400015930"/>
</dbReference>
<organism evidence="2 3">
    <name type="scientific">Solanum tuberosum</name>
    <name type="common">Potato</name>
    <dbReference type="NCBI Taxonomy" id="4113"/>
    <lineage>
        <taxon>Eukaryota</taxon>
        <taxon>Viridiplantae</taxon>
        <taxon>Streptophyta</taxon>
        <taxon>Embryophyta</taxon>
        <taxon>Tracheophyta</taxon>
        <taxon>Spermatophyta</taxon>
        <taxon>Magnoliopsida</taxon>
        <taxon>eudicotyledons</taxon>
        <taxon>Gunneridae</taxon>
        <taxon>Pentapetalae</taxon>
        <taxon>asterids</taxon>
        <taxon>lamiids</taxon>
        <taxon>Solanales</taxon>
        <taxon>Solanaceae</taxon>
        <taxon>Solanoideae</taxon>
        <taxon>Solaneae</taxon>
        <taxon>Solanum</taxon>
    </lineage>
</organism>
<keyword evidence="3" id="KW-1185">Reference proteome</keyword>
<accession>M1BB10</accession>
<dbReference type="AlphaFoldDB" id="M1BB10"/>
<dbReference type="HOGENOM" id="CLU_3110175_0_0_1"/>
<evidence type="ECO:0000313" key="3">
    <source>
        <dbReference type="Proteomes" id="UP000011115"/>
    </source>
</evidence>
<proteinExistence type="predicted"/>
<feature type="region of interest" description="Disordered" evidence="1">
    <location>
        <begin position="1"/>
        <end position="38"/>
    </location>
</feature>
<dbReference type="Gramene" id="PGSC0003DMT400041167">
    <property type="protein sequence ID" value="PGSC0003DMT400041167"/>
    <property type="gene ID" value="PGSC0003DMG400015930"/>
</dbReference>
<evidence type="ECO:0000313" key="2">
    <source>
        <dbReference type="EnsemblPlants" id="PGSC0003DMT400041167"/>
    </source>
</evidence>
<evidence type="ECO:0000256" key="1">
    <source>
        <dbReference type="SAM" id="MobiDB-lite"/>
    </source>
</evidence>